<dbReference type="PANTHER" id="PTHR47893:SF1">
    <property type="entry name" value="REGULATORY PROTEIN PCHR"/>
    <property type="match status" value="1"/>
</dbReference>
<evidence type="ECO:0000313" key="5">
    <source>
        <dbReference type="EMBL" id="MFD1538686.1"/>
    </source>
</evidence>
<sequence>MRYLQKLFESEGDTVSGWIRTRRLDLADPKLATLPVSAVAARWGLLNASYFARLFKATYGHSPREYLRGAQHTTQAG</sequence>
<dbReference type="InterPro" id="IPR009057">
    <property type="entry name" value="Homeodomain-like_sf"/>
</dbReference>
<keyword evidence="6" id="KW-1185">Reference proteome</keyword>
<dbReference type="Gene3D" id="1.10.10.60">
    <property type="entry name" value="Homeodomain-like"/>
    <property type="match status" value="1"/>
</dbReference>
<dbReference type="EMBL" id="JBHUCM010000014">
    <property type="protein sequence ID" value="MFD1538686.1"/>
    <property type="molecule type" value="Genomic_DNA"/>
</dbReference>
<dbReference type="InterPro" id="IPR053142">
    <property type="entry name" value="PchR_regulatory_protein"/>
</dbReference>
<dbReference type="PRINTS" id="PR00032">
    <property type="entry name" value="HTHARAC"/>
</dbReference>
<dbReference type="PROSITE" id="PS01124">
    <property type="entry name" value="HTH_ARAC_FAMILY_2"/>
    <property type="match status" value="1"/>
</dbReference>
<dbReference type="RefSeq" id="WP_308127040.1">
    <property type="nucleotide sequence ID" value="NZ_JAHKRM010000009.1"/>
</dbReference>
<comment type="caution">
    <text evidence="5">The sequence shown here is derived from an EMBL/GenBank/DDBJ whole genome shotgun (WGS) entry which is preliminary data.</text>
</comment>
<evidence type="ECO:0000259" key="4">
    <source>
        <dbReference type="PROSITE" id="PS01124"/>
    </source>
</evidence>
<gene>
    <name evidence="5" type="ORF">ACFSJ0_16645</name>
</gene>
<organism evidence="5 6">
    <name type="scientific">Nonomuraea guangzhouensis</name>
    <dbReference type="NCBI Taxonomy" id="1291555"/>
    <lineage>
        <taxon>Bacteria</taxon>
        <taxon>Bacillati</taxon>
        <taxon>Actinomycetota</taxon>
        <taxon>Actinomycetes</taxon>
        <taxon>Streptosporangiales</taxon>
        <taxon>Streptosporangiaceae</taxon>
        <taxon>Nonomuraea</taxon>
    </lineage>
</organism>
<keyword evidence="1" id="KW-0805">Transcription regulation</keyword>
<proteinExistence type="predicted"/>
<evidence type="ECO:0000256" key="1">
    <source>
        <dbReference type="ARBA" id="ARBA00023015"/>
    </source>
</evidence>
<evidence type="ECO:0000313" key="6">
    <source>
        <dbReference type="Proteomes" id="UP001597097"/>
    </source>
</evidence>
<dbReference type="Pfam" id="PF12833">
    <property type="entry name" value="HTH_18"/>
    <property type="match status" value="1"/>
</dbReference>
<keyword evidence="3" id="KW-0804">Transcription</keyword>
<dbReference type="SUPFAM" id="SSF46689">
    <property type="entry name" value="Homeodomain-like"/>
    <property type="match status" value="1"/>
</dbReference>
<dbReference type="InterPro" id="IPR020449">
    <property type="entry name" value="Tscrpt_reg_AraC-type_HTH"/>
</dbReference>
<accession>A0ABW4G813</accession>
<dbReference type="InterPro" id="IPR018060">
    <property type="entry name" value="HTH_AraC"/>
</dbReference>
<keyword evidence="2" id="KW-0238">DNA-binding</keyword>
<feature type="domain" description="HTH araC/xylS-type" evidence="4">
    <location>
        <begin position="1"/>
        <end position="69"/>
    </location>
</feature>
<evidence type="ECO:0000256" key="2">
    <source>
        <dbReference type="ARBA" id="ARBA00023125"/>
    </source>
</evidence>
<protein>
    <submittedName>
        <fullName evidence="5">Helix-turn-helix domain-containing protein</fullName>
    </submittedName>
</protein>
<dbReference type="SMART" id="SM00342">
    <property type="entry name" value="HTH_ARAC"/>
    <property type="match status" value="1"/>
</dbReference>
<dbReference type="PANTHER" id="PTHR47893">
    <property type="entry name" value="REGULATORY PROTEIN PCHR"/>
    <property type="match status" value="1"/>
</dbReference>
<dbReference type="Proteomes" id="UP001597097">
    <property type="component" value="Unassembled WGS sequence"/>
</dbReference>
<evidence type="ECO:0000256" key="3">
    <source>
        <dbReference type="ARBA" id="ARBA00023163"/>
    </source>
</evidence>
<reference evidence="6" key="1">
    <citation type="journal article" date="2019" name="Int. J. Syst. Evol. Microbiol.">
        <title>The Global Catalogue of Microorganisms (GCM) 10K type strain sequencing project: providing services to taxonomists for standard genome sequencing and annotation.</title>
        <authorList>
            <consortium name="The Broad Institute Genomics Platform"/>
            <consortium name="The Broad Institute Genome Sequencing Center for Infectious Disease"/>
            <person name="Wu L."/>
            <person name="Ma J."/>
        </authorList>
    </citation>
    <scope>NUCLEOTIDE SEQUENCE [LARGE SCALE GENOMIC DNA]</scope>
    <source>
        <strain evidence="6">CGMCC 1.15399</strain>
    </source>
</reference>
<name>A0ABW4G813_9ACTN</name>